<comment type="caution">
    <text evidence="9">The sequence shown here is derived from an EMBL/GenBank/DDBJ whole genome shotgun (WGS) entry which is preliminary data.</text>
</comment>
<evidence type="ECO:0000256" key="5">
    <source>
        <dbReference type="ARBA" id="ARBA00023049"/>
    </source>
</evidence>
<dbReference type="InterPro" id="IPR001506">
    <property type="entry name" value="Peptidase_M12A"/>
</dbReference>
<dbReference type="SUPFAM" id="SSF55486">
    <property type="entry name" value="Metalloproteases ('zincins'), catalytic domain"/>
    <property type="match status" value="1"/>
</dbReference>
<evidence type="ECO:0000256" key="3">
    <source>
        <dbReference type="ARBA" id="ARBA00022801"/>
    </source>
</evidence>
<keyword evidence="2 6" id="KW-0479">Metal-binding</keyword>
<evidence type="ECO:0000313" key="9">
    <source>
        <dbReference type="EMBL" id="RDB36703.1"/>
    </source>
</evidence>
<dbReference type="SMART" id="SM00235">
    <property type="entry name" value="ZnMc"/>
    <property type="match status" value="1"/>
</dbReference>
<keyword evidence="1 6" id="KW-0645">Protease</keyword>
<dbReference type="EMBL" id="QOVW01000039">
    <property type="protein sequence ID" value="RDB36703.1"/>
    <property type="molecule type" value="Genomic_DNA"/>
</dbReference>
<dbReference type="Pfam" id="PF01400">
    <property type="entry name" value="Astacin"/>
    <property type="match status" value="1"/>
</dbReference>
<organism evidence="9 10">
    <name type="scientific">Spirobacillus cienkowskii</name>
    <dbReference type="NCBI Taxonomy" id="495820"/>
    <lineage>
        <taxon>Bacteria</taxon>
        <taxon>Pseudomonadati</taxon>
        <taxon>Bdellovibrionota</taxon>
        <taxon>Oligoflexia</taxon>
        <taxon>Silvanigrellales</taxon>
        <taxon>Spirobacillus</taxon>
    </lineage>
</organism>
<dbReference type="PANTHER" id="PTHR10127">
    <property type="entry name" value="DISCOIDIN, CUB, EGF, LAMININ , AND ZINC METALLOPROTEASE DOMAIN CONTAINING"/>
    <property type="match status" value="1"/>
</dbReference>
<dbReference type="InterPro" id="IPR024079">
    <property type="entry name" value="MetalloPept_cat_dom_sf"/>
</dbReference>
<keyword evidence="7" id="KW-0732">Signal</keyword>
<evidence type="ECO:0000256" key="6">
    <source>
        <dbReference type="PROSITE-ProRule" id="PRU01211"/>
    </source>
</evidence>
<keyword evidence="5 6" id="KW-0482">Metalloprotease</keyword>
<dbReference type="GO" id="GO:0008270">
    <property type="term" value="F:zinc ion binding"/>
    <property type="evidence" value="ECO:0007669"/>
    <property type="project" value="UniProtKB-UniRule"/>
</dbReference>
<feature type="signal peptide" evidence="7">
    <location>
        <begin position="1"/>
        <end position="20"/>
    </location>
</feature>
<feature type="binding site" evidence="6">
    <location>
        <position position="146"/>
    </location>
    <ligand>
        <name>Zn(2+)</name>
        <dbReference type="ChEBI" id="CHEBI:29105"/>
        <note>catalytic</note>
    </ligand>
</feature>
<dbReference type="GO" id="GO:0006508">
    <property type="term" value="P:proteolysis"/>
    <property type="evidence" value="ECO:0007669"/>
    <property type="project" value="UniProtKB-KW"/>
</dbReference>
<dbReference type="Proteomes" id="UP000253934">
    <property type="component" value="Unassembled WGS sequence"/>
</dbReference>
<feature type="chain" id="PRO_5016655442" description="Peptidase M12A domain-containing protein" evidence="7">
    <location>
        <begin position="21"/>
        <end position="181"/>
    </location>
</feature>
<feature type="binding site" evidence="6">
    <location>
        <position position="140"/>
    </location>
    <ligand>
        <name>Zn(2+)</name>
        <dbReference type="ChEBI" id="CHEBI:29105"/>
        <note>catalytic</note>
    </ligand>
</feature>
<sequence>MKIKVFFSSLLCMFNIESQAFIFSHSETTSTYYVNRQYLSSTQPSYKWKNGFVYYKINEYHFNQYQISMIKNAMEEIQNANSVIHFVDVRDKPYVKNYINIISGDNCSSVIGMRGIGAQSLSLNTYGCMNHGIILHELMHALGFNHEQSRSDRDSYVHYYPQNVQDGKHHNFDKDNEGILK</sequence>
<proteinExistence type="predicted"/>
<evidence type="ECO:0000256" key="7">
    <source>
        <dbReference type="SAM" id="SignalP"/>
    </source>
</evidence>
<comment type="cofactor">
    <cofactor evidence="6">
        <name>Zn(2+)</name>
        <dbReference type="ChEBI" id="CHEBI:29105"/>
    </cofactor>
    <text evidence="6">Binds 1 zinc ion per subunit.</text>
</comment>
<feature type="domain" description="Peptidase M12A" evidence="8">
    <location>
        <begin position="36"/>
        <end position="181"/>
    </location>
</feature>
<dbReference type="PRINTS" id="PR00480">
    <property type="entry name" value="ASTACIN"/>
</dbReference>
<dbReference type="PANTHER" id="PTHR10127:SF780">
    <property type="entry name" value="METALLOENDOPEPTIDASE"/>
    <property type="match status" value="1"/>
</dbReference>
<dbReference type="AlphaFoldDB" id="A0A369KY89"/>
<accession>A0A369KY89</accession>
<evidence type="ECO:0000259" key="8">
    <source>
        <dbReference type="PROSITE" id="PS51864"/>
    </source>
</evidence>
<reference evidence="9" key="1">
    <citation type="submission" date="2018-04" db="EMBL/GenBank/DDBJ databases">
        <title>Draft genome sequence of the Candidatus Spirobacillus cienkowskii, a pathogen of freshwater Daphnia species, reconstructed from hemolymph metagenomic reads.</title>
        <authorList>
            <person name="Bresciani L."/>
            <person name="Lemos L.N."/>
            <person name="Wale N."/>
            <person name="Lin J.Y."/>
            <person name="Fernandes G.R."/>
            <person name="Duffy M.A."/>
            <person name="Rodrigues J.M."/>
        </authorList>
    </citation>
    <scope>NUCLEOTIDE SEQUENCE [LARGE SCALE GENOMIC DNA]</scope>
    <source>
        <strain evidence="9">Binning01</strain>
    </source>
</reference>
<comment type="caution">
    <text evidence="6">Lacks conserved residue(s) required for the propagation of feature annotation.</text>
</comment>
<feature type="active site" evidence="6">
    <location>
        <position position="137"/>
    </location>
</feature>
<keyword evidence="3 6" id="KW-0378">Hydrolase</keyword>
<name>A0A369KY89_9BACT</name>
<keyword evidence="10" id="KW-1185">Reference proteome</keyword>
<evidence type="ECO:0000313" key="10">
    <source>
        <dbReference type="Proteomes" id="UP000253934"/>
    </source>
</evidence>
<evidence type="ECO:0000256" key="2">
    <source>
        <dbReference type="ARBA" id="ARBA00022723"/>
    </source>
</evidence>
<dbReference type="PROSITE" id="PS51864">
    <property type="entry name" value="ASTACIN"/>
    <property type="match status" value="1"/>
</dbReference>
<gene>
    <name evidence="9" type="ORF">DCC88_03750</name>
</gene>
<dbReference type="InterPro" id="IPR006026">
    <property type="entry name" value="Peptidase_Metallo"/>
</dbReference>
<protein>
    <recommendedName>
        <fullName evidence="8">Peptidase M12A domain-containing protein</fullName>
    </recommendedName>
</protein>
<keyword evidence="4 6" id="KW-0862">Zinc</keyword>
<feature type="binding site" evidence="6">
    <location>
        <position position="136"/>
    </location>
    <ligand>
        <name>Zn(2+)</name>
        <dbReference type="ChEBI" id="CHEBI:29105"/>
        <note>catalytic</note>
    </ligand>
</feature>
<dbReference type="Gene3D" id="3.40.390.10">
    <property type="entry name" value="Collagenase (Catalytic Domain)"/>
    <property type="match status" value="1"/>
</dbReference>
<evidence type="ECO:0000256" key="4">
    <source>
        <dbReference type="ARBA" id="ARBA00022833"/>
    </source>
</evidence>
<evidence type="ECO:0000256" key="1">
    <source>
        <dbReference type="ARBA" id="ARBA00022670"/>
    </source>
</evidence>
<dbReference type="GO" id="GO:0004222">
    <property type="term" value="F:metalloendopeptidase activity"/>
    <property type="evidence" value="ECO:0007669"/>
    <property type="project" value="UniProtKB-UniRule"/>
</dbReference>